<evidence type="ECO:0000256" key="2">
    <source>
        <dbReference type="ARBA" id="ARBA00023315"/>
    </source>
</evidence>
<feature type="domain" description="N-acetyltransferase" evidence="3">
    <location>
        <begin position="152"/>
        <end position="299"/>
    </location>
</feature>
<dbReference type="Gene3D" id="3.40.630.30">
    <property type="match status" value="1"/>
</dbReference>
<evidence type="ECO:0000256" key="1">
    <source>
        <dbReference type="ARBA" id="ARBA00022679"/>
    </source>
</evidence>
<protein>
    <submittedName>
        <fullName evidence="4">GNAT family N-acetyltransferase</fullName>
        <ecNumber evidence="4">2.3.1.-</ecNumber>
    </submittedName>
</protein>
<feature type="domain" description="N-acetyltransferase" evidence="3">
    <location>
        <begin position="3"/>
        <end position="139"/>
    </location>
</feature>
<dbReference type="PROSITE" id="PS51186">
    <property type="entry name" value="GNAT"/>
    <property type="match status" value="2"/>
</dbReference>
<dbReference type="Proteomes" id="UP000730482">
    <property type="component" value="Unassembled WGS sequence"/>
</dbReference>
<comment type="caution">
    <text evidence="4">The sequence shown here is derived from an EMBL/GenBank/DDBJ whole genome shotgun (WGS) entry which is preliminary data.</text>
</comment>
<reference evidence="4 5" key="1">
    <citation type="submission" date="2020-02" db="EMBL/GenBank/DDBJ databases">
        <title>Acidophilic actinobacteria isolated from forest soil.</title>
        <authorList>
            <person name="Golinska P."/>
        </authorList>
    </citation>
    <scope>NUCLEOTIDE SEQUENCE [LARGE SCALE GENOMIC DNA]</scope>
    <source>
        <strain evidence="4 5">NL8</strain>
    </source>
</reference>
<dbReference type="PANTHER" id="PTHR43072:SF23">
    <property type="entry name" value="UPF0039 PROTEIN C11D3.02C"/>
    <property type="match status" value="1"/>
</dbReference>
<keyword evidence="2 4" id="KW-0012">Acyltransferase</keyword>
<evidence type="ECO:0000259" key="3">
    <source>
        <dbReference type="PROSITE" id="PS51186"/>
    </source>
</evidence>
<dbReference type="RefSeq" id="WP_212019135.1">
    <property type="nucleotide sequence ID" value="NZ_JAAFYZ010000225.1"/>
</dbReference>
<dbReference type="InterPro" id="IPR000182">
    <property type="entry name" value="GNAT_dom"/>
</dbReference>
<dbReference type="EC" id="2.3.1.-" evidence="4"/>
<dbReference type="InterPro" id="IPR016181">
    <property type="entry name" value="Acyl_CoA_acyltransferase"/>
</dbReference>
<evidence type="ECO:0000313" key="4">
    <source>
        <dbReference type="EMBL" id="MBS2553006.1"/>
    </source>
</evidence>
<keyword evidence="1 4" id="KW-0808">Transferase</keyword>
<organism evidence="4 5">
    <name type="scientific">Catenulispora pinistramenti</name>
    <dbReference type="NCBI Taxonomy" id="2705254"/>
    <lineage>
        <taxon>Bacteria</taxon>
        <taxon>Bacillati</taxon>
        <taxon>Actinomycetota</taxon>
        <taxon>Actinomycetes</taxon>
        <taxon>Catenulisporales</taxon>
        <taxon>Catenulisporaceae</taxon>
        <taxon>Catenulispora</taxon>
    </lineage>
</organism>
<name>A0ABS5L3V9_9ACTN</name>
<dbReference type="SUPFAM" id="SSF55729">
    <property type="entry name" value="Acyl-CoA N-acyltransferases (Nat)"/>
    <property type="match status" value="2"/>
</dbReference>
<dbReference type="PANTHER" id="PTHR43072">
    <property type="entry name" value="N-ACETYLTRANSFERASE"/>
    <property type="match status" value="1"/>
</dbReference>
<sequence>MTLHVRPAAVEDTAAIDDLLTAYAHARRIRLPGVGAALDRLTRPESIPAVVQDAARIVGFGHAWPAGQAVRCFARVHPEHVGRGVGTLLLDDLEHRSHGFGKPVFNVMQPAADDAATGLLIGRGYEIICHVLRMQMSLDRYQPPSAVLPAGVTLGPFRAGHDEARLFDAFRDANPGHPAEEGEWWHDMRDDPAMPHDPTLWFTARRGTEIVGYSLGSRHELDGRTVGYVAEIGVRPPDRGQGIAFAALTATIGAFHRAGLPAATLNVDADNLTGALRLYRKAGMHAVPQSSEWSKRLAD</sequence>
<evidence type="ECO:0000313" key="5">
    <source>
        <dbReference type="Proteomes" id="UP000730482"/>
    </source>
</evidence>
<accession>A0ABS5L3V9</accession>
<dbReference type="CDD" id="cd04301">
    <property type="entry name" value="NAT_SF"/>
    <property type="match status" value="2"/>
</dbReference>
<proteinExistence type="predicted"/>
<gene>
    <name evidence="4" type="ORF">KGQ19_39750</name>
</gene>
<dbReference type="GO" id="GO:0016746">
    <property type="term" value="F:acyltransferase activity"/>
    <property type="evidence" value="ECO:0007669"/>
    <property type="project" value="UniProtKB-KW"/>
</dbReference>
<keyword evidence="5" id="KW-1185">Reference proteome</keyword>
<dbReference type="Pfam" id="PF00583">
    <property type="entry name" value="Acetyltransf_1"/>
    <property type="match status" value="2"/>
</dbReference>
<dbReference type="EMBL" id="JAAFYZ010000225">
    <property type="protein sequence ID" value="MBS2553006.1"/>
    <property type="molecule type" value="Genomic_DNA"/>
</dbReference>